<evidence type="ECO:0000313" key="4">
    <source>
        <dbReference type="Proteomes" id="UP001205748"/>
    </source>
</evidence>
<organism evidence="3 4">
    <name type="scientific">Irregularibacter muris</name>
    <dbReference type="NCBI Taxonomy" id="1796619"/>
    <lineage>
        <taxon>Bacteria</taxon>
        <taxon>Bacillati</taxon>
        <taxon>Bacillota</taxon>
        <taxon>Clostridia</taxon>
        <taxon>Eubacteriales</taxon>
        <taxon>Eubacteriaceae</taxon>
        <taxon>Irregularibacter</taxon>
    </lineage>
</organism>
<evidence type="ECO:0000259" key="2">
    <source>
        <dbReference type="Pfam" id="PF08486"/>
    </source>
</evidence>
<reference evidence="3" key="1">
    <citation type="submission" date="2022-07" db="EMBL/GenBank/DDBJ databases">
        <title>Enhanced cultured diversity of the mouse gut microbiota enables custom-made synthetic communities.</title>
        <authorList>
            <person name="Afrizal A."/>
        </authorList>
    </citation>
    <scope>NUCLEOTIDE SEQUENCE</scope>
    <source>
        <strain evidence="3">DSM 28593</strain>
    </source>
</reference>
<evidence type="ECO:0000256" key="1">
    <source>
        <dbReference type="SAM" id="Phobius"/>
    </source>
</evidence>
<dbReference type="Pfam" id="PF08486">
    <property type="entry name" value="SpoIID"/>
    <property type="match status" value="1"/>
</dbReference>
<dbReference type="RefSeq" id="WP_257533307.1">
    <property type="nucleotide sequence ID" value="NZ_JANKAS010000022.1"/>
</dbReference>
<gene>
    <name evidence="3" type="primary">spoIID</name>
    <name evidence="3" type="ORF">NSA47_14595</name>
</gene>
<protein>
    <submittedName>
        <fullName evidence="3">Stage II sporulation protein D</fullName>
    </submittedName>
</protein>
<sequence length="337" mass="38133">MKFIGYTVLTILIIVIIIPTFIVKGCNIVKKEDNYSLEPPDTKITLKVLNHQNNEVMELGLEEYIVGVVAAEMPVTFELEALKAQAIAARTYTVMRLQQFGAAPNEKHPQYDMCTDHTHCQAWIGKQDRINVWKKDKELGLLDYVTLWKRLEEAVGSTRGKVITYNGELIDPLFHSTSGGKTENSEDYFSSKVPYLRSVISKHEEHSPHMVNKTTMTTDQFVSKLKEKMPDIKIDTKKLAQEIKILEKTEGGHIKNIQIGNKTLKGREAREALGLKSSNFTVEIKGKEVFFTVTGYGHGVGMSQYGADGMAKEGAKDQEIIKHYYQDVEIVDIYDKK</sequence>
<dbReference type="NCBIfam" id="TIGR02669">
    <property type="entry name" value="SpoIID_LytB"/>
    <property type="match status" value="1"/>
</dbReference>
<dbReference type="Proteomes" id="UP001205748">
    <property type="component" value="Unassembled WGS sequence"/>
</dbReference>
<dbReference type="AlphaFoldDB" id="A0AAE3HJ82"/>
<dbReference type="GO" id="GO:0030288">
    <property type="term" value="C:outer membrane-bounded periplasmic space"/>
    <property type="evidence" value="ECO:0007669"/>
    <property type="project" value="TreeGrafter"/>
</dbReference>
<keyword evidence="4" id="KW-1185">Reference proteome</keyword>
<proteinExistence type="predicted"/>
<feature type="transmembrane region" description="Helical" evidence="1">
    <location>
        <begin position="6"/>
        <end position="23"/>
    </location>
</feature>
<dbReference type="PANTHER" id="PTHR30032:SF4">
    <property type="entry name" value="AMIDASE ENHANCER"/>
    <property type="match status" value="1"/>
</dbReference>
<accession>A0AAE3HJ82</accession>
<dbReference type="PANTHER" id="PTHR30032">
    <property type="entry name" value="N-ACETYLMURAMOYL-L-ALANINE AMIDASE-RELATED"/>
    <property type="match status" value="1"/>
</dbReference>
<name>A0AAE3HJ82_9FIRM</name>
<comment type="caution">
    <text evidence="3">The sequence shown here is derived from an EMBL/GenBank/DDBJ whole genome shotgun (WGS) entry which is preliminary data.</text>
</comment>
<dbReference type="InterPro" id="IPR013486">
    <property type="entry name" value="SpoIID/LytB"/>
</dbReference>
<dbReference type="InterPro" id="IPR013693">
    <property type="entry name" value="SpoIID/LytB_N"/>
</dbReference>
<dbReference type="InterPro" id="IPR014225">
    <property type="entry name" value="Spore_II_D_firmicutes"/>
</dbReference>
<keyword evidence="1" id="KW-0812">Transmembrane</keyword>
<dbReference type="EMBL" id="JANKAS010000022">
    <property type="protein sequence ID" value="MCR1900193.1"/>
    <property type="molecule type" value="Genomic_DNA"/>
</dbReference>
<evidence type="ECO:0000313" key="3">
    <source>
        <dbReference type="EMBL" id="MCR1900193.1"/>
    </source>
</evidence>
<feature type="domain" description="Sporulation stage II protein D amidase enhancer LytB N-terminal" evidence="2">
    <location>
        <begin position="51"/>
        <end position="165"/>
    </location>
</feature>
<dbReference type="GO" id="GO:0030435">
    <property type="term" value="P:sporulation resulting in formation of a cellular spore"/>
    <property type="evidence" value="ECO:0007669"/>
    <property type="project" value="InterPro"/>
</dbReference>
<dbReference type="InterPro" id="IPR051922">
    <property type="entry name" value="Bact_Sporulation_Assoc"/>
</dbReference>
<keyword evidence="1" id="KW-1133">Transmembrane helix</keyword>
<keyword evidence="1" id="KW-0472">Membrane</keyword>
<dbReference type="NCBIfam" id="TIGR02870">
    <property type="entry name" value="spore_II_D"/>
    <property type="match status" value="1"/>
</dbReference>